<comment type="caution">
    <text evidence="4">The sequence shown here is derived from an EMBL/GenBank/DDBJ whole genome shotgun (WGS) entry which is preliminary data.</text>
</comment>
<dbReference type="AlphaFoldDB" id="A0A068RTI6"/>
<keyword evidence="2" id="KW-0143">Chaperone</keyword>
<evidence type="ECO:0000313" key="4">
    <source>
        <dbReference type="EMBL" id="CDH53339.1"/>
    </source>
</evidence>
<protein>
    <recommendedName>
        <fullName evidence="1">Proteasome assembly chaperone 2</fullName>
    </recommendedName>
</protein>
<dbReference type="OrthoDB" id="10260712at2759"/>
<dbReference type="Pfam" id="PF09754">
    <property type="entry name" value="PAC2"/>
    <property type="match status" value="1"/>
</dbReference>
<reference evidence="4" key="1">
    <citation type="submission" date="2013-08" db="EMBL/GenBank/DDBJ databases">
        <title>Gene expansion shapes genome architecture in the human pathogen Lichtheimia corymbifera: an evolutionary genomics analysis in the ancient terrestrial Mucorales (Mucoromycotina).</title>
        <authorList>
            <person name="Schwartze V.U."/>
            <person name="Winter S."/>
            <person name="Shelest E."/>
            <person name="Marcet-Houben M."/>
            <person name="Horn F."/>
            <person name="Wehner S."/>
            <person name="Hoffmann K."/>
            <person name="Riege K."/>
            <person name="Sammeth M."/>
            <person name="Nowrousian M."/>
            <person name="Valiante V."/>
            <person name="Linde J."/>
            <person name="Jacobsen I.D."/>
            <person name="Marz M."/>
            <person name="Brakhage A.A."/>
            <person name="Gabaldon T."/>
            <person name="Bocker S."/>
            <person name="Voigt K."/>
        </authorList>
    </citation>
    <scope>NUCLEOTIDE SEQUENCE [LARGE SCALE GENOMIC DNA]</scope>
    <source>
        <strain evidence="4">FSU 9682</strain>
    </source>
</reference>
<dbReference type="Proteomes" id="UP000027586">
    <property type="component" value="Unassembled WGS sequence"/>
</dbReference>
<evidence type="ECO:0000256" key="2">
    <source>
        <dbReference type="ARBA" id="ARBA00023186"/>
    </source>
</evidence>
<proteinExistence type="inferred from homology"/>
<keyword evidence="5" id="KW-1185">Reference proteome</keyword>
<dbReference type="STRING" id="1263082.A0A068RTI6"/>
<dbReference type="PANTHER" id="PTHR12970:SF1">
    <property type="entry name" value="PROTEASOME ASSEMBLY CHAPERONE 2"/>
    <property type="match status" value="1"/>
</dbReference>
<dbReference type="InterPro" id="IPR019151">
    <property type="entry name" value="Proteasome_assmbl_chaperone_2"/>
</dbReference>
<comment type="similarity">
    <text evidence="3">Belongs to the PSMG2 family.</text>
</comment>
<dbReference type="GO" id="GO:0043248">
    <property type="term" value="P:proteasome assembly"/>
    <property type="evidence" value="ECO:0007669"/>
    <property type="project" value="TreeGrafter"/>
</dbReference>
<name>A0A068RTI6_9FUNG</name>
<sequence>MVTQSDFGRLVGLVSSIRVFPLCFHTAQFSPMDTFVPTSSFNTEQLAGSTLVLPSVSIGNVPQLTCDLFVHTLGLERVGFINNDAVMSVAGKREGVQGPGVAVAVEVYQSSDRRWTMIQQRAPTYKGKRRGYIKDLVAFVQKYKFDHVMVLTSADASLRTDAQITSVPFRVAGTEDAILQKAQDIGIPRLDTEEKDVHGTGMGVPFFTALKEASIKTTMMIMFALEGDNVNDAVLFANMFNTLFQLRTDQGSWTPPPSWDFLFGTPFNQELYQ</sequence>
<evidence type="ECO:0000313" key="5">
    <source>
        <dbReference type="Proteomes" id="UP000027586"/>
    </source>
</evidence>
<organism evidence="4 5">
    <name type="scientific">Lichtheimia corymbifera JMRC:FSU:9682</name>
    <dbReference type="NCBI Taxonomy" id="1263082"/>
    <lineage>
        <taxon>Eukaryota</taxon>
        <taxon>Fungi</taxon>
        <taxon>Fungi incertae sedis</taxon>
        <taxon>Mucoromycota</taxon>
        <taxon>Mucoromycotina</taxon>
        <taxon>Mucoromycetes</taxon>
        <taxon>Mucorales</taxon>
        <taxon>Lichtheimiaceae</taxon>
        <taxon>Lichtheimia</taxon>
    </lineage>
</organism>
<dbReference type="EMBL" id="CBTN010000017">
    <property type="protein sequence ID" value="CDH53339.1"/>
    <property type="molecule type" value="Genomic_DNA"/>
</dbReference>
<dbReference type="PANTHER" id="PTHR12970">
    <property type="entry name" value="PROTEASOME ASSEMBLY CHAPERONE 2"/>
    <property type="match status" value="1"/>
</dbReference>
<dbReference type="InterPro" id="IPR016562">
    <property type="entry name" value="Proteasome_assmbl_chp_2_euk"/>
</dbReference>
<accession>A0A068RTI6</accession>
<dbReference type="GO" id="GO:0005829">
    <property type="term" value="C:cytosol"/>
    <property type="evidence" value="ECO:0007669"/>
    <property type="project" value="TreeGrafter"/>
</dbReference>
<gene>
    <name evidence="4" type="ORF">LCOR_04700.1</name>
</gene>
<dbReference type="InterPro" id="IPR038389">
    <property type="entry name" value="PSMG2_sf"/>
</dbReference>
<evidence type="ECO:0000256" key="3">
    <source>
        <dbReference type="ARBA" id="ARBA00025745"/>
    </source>
</evidence>
<dbReference type="Gene3D" id="3.40.50.10900">
    <property type="entry name" value="PAC-like subunit"/>
    <property type="match status" value="1"/>
</dbReference>
<evidence type="ECO:0000256" key="1">
    <source>
        <dbReference type="ARBA" id="ARBA00019186"/>
    </source>
</evidence>
<dbReference type="VEuPathDB" id="FungiDB:LCOR_04700.1"/>
<dbReference type="GO" id="GO:0005634">
    <property type="term" value="C:nucleus"/>
    <property type="evidence" value="ECO:0007669"/>
    <property type="project" value="TreeGrafter"/>
</dbReference>